<dbReference type="InterPro" id="IPR051406">
    <property type="entry name" value="PLD_domain"/>
</dbReference>
<comment type="catalytic activity">
    <reaction evidence="1">
        <text>a 1,2-diacyl-sn-glycero-3-phosphocholine + H2O = a 1,2-diacyl-sn-glycero-3-phosphate + choline + H(+)</text>
        <dbReference type="Rhea" id="RHEA:14445"/>
        <dbReference type="ChEBI" id="CHEBI:15354"/>
        <dbReference type="ChEBI" id="CHEBI:15377"/>
        <dbReference type="ChEBI" id="CHEBI:15378"/>
        <dbReference type="ChEBI" id="CHEBI:57643"/>
        <dbReference type="ChEBI" id="CHEBI:58608"/>
        <dbReference type="EC" id="3.1.4.4"/>
    </reaction>
</comment>
<dbReference type="SUPFAM" id="SSF56024">
    <property type="entry name" value="Phospholipase D/nuclease"/>
    <property type="match status" value="2"/>
</dbReference>
<dbReference type="Gene3D" id="3.30.870.10">
    <property type="entry name" value="Endonuclease Chain A"/>
    <property type="match status" value="2"/>
</dbReference>
<accession>A0ABN8AM95</accession>
<evidence type="ECO:0000256" key="2">
    <source>
        <dbReference type="ARBA" id="ARBA00008664"/>
    </source>
</evidence>
<evidence type="ECO:0000313" key="8">
    <source>
        <dbReference type="EMBL" id="CAG9933958.1"/>
    </source>
</evidence>
<keyword evidence="9" id="KW-1185">Reference proteome</keyword>
<gene>
    <name evidence="8" type="ORF">NTG6680_2709</name>
</gene>
<proteinExistence type="inferred from homology"/>
<evidence type="ECO:0000256" key="4">
    <source>
        <dbReference type="ARBA" id="ARBA00022801"/>
    </source>
</evidence>
<dbReference type="PANTHER" id="PTHR43856:SF1">
    <property type="entry name" value="MITOCHONDRIAL CARDIOLIPIN HYDROLASE"/>
    <property type="match status" value="1"/>
</dbReference>
<dbReference type="CDD" id="cd09172">
    <property type="entry name" value="PLDc_Nuc_like_unchar1_1"/>
    <property type="match status" value="1"/>
</dbReference>
<keyword evidence="5" id="KW-0442">Lipid degradation</keyword>
<dbReference type="RefSeq" id="WP_239797660.1">
    <property type="nucleotide sequence ID" value="NZ_OU912926.1"/>
</dbReference>
<dbReference type="PROSITE" id="PS50035">
    <property type="entry name" value="PLD"/>
    <property type="match status" value="1"/>
</dbReference>
<sequence>MRITKKLGKLTVQAVAGTHVVLLGWSMTKADSRRVLGFAVHRTDHTEDEAYWLEGIKVFAETDPGTDKASLRSHPVQGFTWSDFTAKPGYDYTYRVVALKGSPKSLIEEDEVEVRVQTEKEDNGLHEVWFNRGAAASQEYARRFQNQSPEIVGKPAFDWLSRGLMEALLEFLLRAKNSQWALRVAAYQFTNETVLKALKSAKDRGVDVSILYDGRDEKVSALNKAAVLNAGIDSLCRQRTANPSAIAHNKFIVLLKDNQPQAVWTGSTNITDGGIFGHSNVGHVVNDMSIASSYHDYWNLLAVDPKFLLLRPGVETLTPTPDLGSSPRQATSALFSPRSGLKLLSWYAEQAAAAQSMLCMTFAFGINKAFVPVFDKPFSGLRYALLDNDGNRPEPEAEVLRLRKLPFNRFAIGSLIRVNCFDKWLKEGLSGLNSHVPYIHTKFMLVDPLGSNPIVISGSANFSDPSTNANDENMLVIQGNTTVADIYLTEFFRLWNHYAFREWLAKNQGNPNVTPQFLKVDDTWRNIYFGNTEQSRQRVLFSGATS</sequence>
<evidence type="ECO:0000256" key="3">
    <source>
        <dbReference type="ARBA" id="ARBA00012027"/>
    </source>
</evidence>
<organism evidence="8 9">
    <name type="scientific">Candidatus Nitrotoga arctica</name>
    <dbReference type="NCBI Taxonomy" id="453162"/>
    <lineage>
        <taxon>Bacteria</taxon>
        <taxon>Pseudomonadati</taxon>
        <taxon>Pseudomonadota</taxon>
        <taxon>Betaproteobacteria</taxon>
        <taxon>Nitrosomonadales</taxon>
        <taxon>Gallionellaceae</taxon>
        <taxon>Candidatus Nitrotoga</taxon>
    </lineage>
</organism>
<keyword evidence="4" id="KW-0378">Hydrolase</keyword>
<evidence type="ECO:0000313" key="9">
    <source>
        <dbReference type="Proteomes" id="UP000839052"/>
    </source>
</evidence>
<dbReference type="InterPro" id="IPR025202">
    <property type="entry name" value="PLD-like_dom"/>
</dbReference>
<evidence type="ECO:0000256" key="5">
    <source>
        <dbReference type="ARBA" id="ARBA00022963"/>
    </source>
</evidence>
<keyword evidence="6" id="KW-0443">Lipid metabolism</keyword>
<evidence type="ECO:0000256" key="1">
    <source>
        <dbReference type="ARBA" id="ARBA00000798"/>
    </source>
</evidence>
<dbReference type="InterPro" id="IPR001736">
    <property type="entry name" value="PLipase_D/transphosphatidylase"/>
</dbReference>
<dbReference type="Pfam" id="PF13091">
    <property type="entry name" value="PLDc_2"/>
    <property type="match status" value="2"/>
</dbReference>
<dbReference type="EMBL" id="OU912926">
    <property type="protein sequence ID" value="CAG9933958.1"/>
    <property type="molecule type" value="Genomic_DNA"/>
</dbReference>
<evidence type="ECO:0000259" key="7">
    <source>
        <dbReference type="PROSITE" id="PS50035"/>
    </source>
</evidence>
<feature type="domain" description="PLD phosphodiesterase" evidence="7">
    <location>
        <begin position="435"/>
        <end position="466"/>
    </location>
</feature>
<comment type="similarity">
    <text evidence="2">Belongs to the phospholipase D family.</text>
</comment>
<protein>
    <recommendedName>
        <fullName evidence="3">phospholipase D</fullName>
        <ecNumber evidence="3">3.1.4.4</ecNumber>
    </recommendedName>
</protein>
<dbReference type="Proteomes" id="UP000839052">
    <property type="component" value="Chromosome"/>
</dbReference>
<reference evidence="8 9" key="1">
    <citation type="submission" date="2021-10" db="EMBL/GenBank/DDBJ databases">
        <authorList>
            <person name="Koch H."/>
        </authorList>
    </citation>
    <scope>NUCLEOTIDE SEQUENCE [LARGE SCALE GENOMIC DNA]</scope>
    <source>
        <strain evidence="8">6680</strain>
    </source>
</reference>
<dbReference type="PANTHER" id="PTHR43856">
    <property type="entry name" value="CARDIOLIPIN HYDROLASE"/>
    <property type="match status" value="1"/>
</dbReference>
<name>A0ABN8AM95_9PROT</name>
<evidence type="ECO:0000256" key="6">
    <source>
        <dbReference type="ARBA" id="ARBA00023098"/>
    </source>
</evidence>
<dbReference type="EC" id="3.1.4.4" evidence="3"/>